<dbReference type="AlphaFoldDB" id="A0A8H3ERR5"/>
<dbReference type="EMBL" id="CAJPDQ010000006">
    <property type="protein sequence ID" value="CAF9911494.1"/>
    <property type="molecule type" value="Genomic_DNA"/>
</dbReference>
<dbReference type="OrthoDB" id="10250730at2759"/>
<evidence type="ECO:0000256" key="4">
    <source>
        <dbReference type="ARBA" id="ARBA00022833"/>
    </source>
</evidence>
<dbReference type="Gene3D" id="3.60.15.10">
    <property type="entry name" value="Ribonuclease Z/Hydroxyacylglutathione hydrolase-like"/>
    <property type="match status" value="1"/>
</dbReference>
<dbReference type="PANTHER" id="PTHR42978">
    <property type="entry name" value="QUORUM-QUENCHING LACTONASE YTNP-RELATED-RELATED"/>
    <property type="match status" value="1"/>
</dbReference>
<dbReference type="InterPro" id="IPR001279">
    <property type="entry name" value="Metallo-B-lactamas"/>
</dbReference>
<keyword evidence="4" id="KW-0862">Zinc</keyword>
<evidence type="ECO:0000313" key="7">
    <source>
        <dbReference type="Proteomes" id="UP000664169"/>
    </source>
</evidence>
<protein>
    <recommendedName>
        <fullName evidence="5">Metallo-beta-lactamase domain-containing protein</fullName>
    </recommendedName>
</protein>
<evidence type="ECO:0000256" key="1">
    <source>
        <dbReference type="ARBA" id="ARBA00007749"/>
    </source>
</evidence>
<keyword evidence="3" id="KW-0378">Hydrolase</keyword>
<dbReference type="Pfam" id="PF00753">
    <property type="entry name" value="Lactamase_B"/>
    <property type="match status" value="1"/>
</dbReference>
<evidence type="ECO:0000313" key="6">
    <source>
        <dbReference type="EMBL" id="CAF9911494.1"/>
    </source>
</evidence>
<dbReference type="GO" id="GO:0046872">
    <property type="term" value="F:metal ion binding"/>
    <property type="evidence" value="ECO:0007669"/>
    <property type="project" value="UniProtKB-KW"/>
</dbReference>
<name>A0A8H3ERR5_9LECA</name>
<keyword evidence="7" id="KW-1185">Reference proteome</keyword>
<evidence type="ECO:0000256" key="2">
    <source>
        <dbReference type="ARBA" id="ARBA00022723"/>
    </source>
</evidence>
<dbReference type="InterPro" id="IPR051013">
    <property type="entry name" value="MBL_superfamily_lactonases"/>
</dbReference>
<reference evidence="6" key="1">
    <citation type="submission" date="2021-03" db="EMBL/GenBank/DDBJ databases">
        <authorList>
            <person name="Tagirdzhanova G."/>
        </authorList>
    </citation>
    <scope>NUCLEOTIDE SEQUENCE</scope>
</reference>
<proteinExistence type="inferred from homology"/>
<feature type="domain" description="Metallo-beta-lactamase" evidence="5">
    <location>
        <begin position="54"/>
        <end position="244"/>
    </location>
</feature>
<accession>A0A8H3ERR5</accession>
<organism evidence="6 7">
    <name type="scientific">Gomphillus americanus</name>
    <dbReference type="NCBI Taxonomy" id="1940652"/>
    <lineage>
        <taxon>Eukaryota</taxon>
        <taxon>Fungi</taxon>
        <taxon>Dikarya</taxon>
        <taxon>Ascomycota</taxon>
        <taxon>Pezizomycotina</taxon>
        <taxon>Lecanoromycetes</taxon>
        <taxon>OSLEUM clade</taxon>
        <taxon>Ostropomycetidae</taxon>
        <taxon>Ostropales</taxon>
        <taxon>Graphidaceae</taxon>
        <taxon>Gomphilloideae</taxon>
        <taxon>Gomphillus</taxon>
    </lineage>
</organism>
<dbReference type="SUPFAM" id="SSF56281">
    <property type="entry name" value="Metallo-hydrolase/oxidoreductase"/>
    <property type="match status" value="1"/>
</dbReference>
<dbReference type="CDD" id="cd07730">
    <property type="entry name" value="metallo-hydrolase-like_MBL-fold"/>
    <property type="match status" value="1"/>
</dbReference>
<evidence type="ECO:0000259" key="5">
    <source>
        <dbReference type="Pfam" id="PF00753"/>
    </source>
</evidence>
<sequence length="424" mass="46761">MATTPLPSYLPPADIPPSPTTVEVSIIDSSTRINGLCTHLLFSDPIPGFDMIDDMPSWAFLISHSSGIKLLFDGGARVDWKTQAPPAVRQEIEEYQWTVTVQKGIDQILCEGDVEINQISGMIWSHMHWDHVADLTRFPTDMPLIVGPGFIEEFSPGWPEDKESTLDSRAWSNGRPLIELGGLNSTQTASTTSQCHDRLPSNATLVDYLDRASTLTIADLLAIDVFSDGSFYLLSTPGHVPAHLCALARTGSGLSPSTSEFILLAADAFDNSGQIRPSPHVPLSDYLIRALSSTPNGQTLLSRTQRSILDTAKAMYNHPFLCPEAENIPRAENSLRGIMQLDARPDVLTLCAHEKYHLFTHENGNGTGIPFFPAQLNRWCYPEGNGYTNGKQHQGKKNLREQLFWWFIRDYGVSVPATTLAEGT</sequence>
<dbReference type="InterPro" id="IPR036866">
    <property type="entry name" value="RibonucZ/Hydroxyglut_hydro"/>
</dbReference>
<gene>
    <name evidence="6" type="ORF">GOMPHAMPRED_007425</name>
</gene>
<dbReference type="PANTHER" id="PTHR42978:SF5">
    <property type="entry name" value="METALLO-BETA-LACTAMASE DOMAIN-CONTAINING PROTEIN"/>
    <property type="match status" value="1"/>
</dbReference>
<keyword evidence="2" id="KW-0479">Metal-binding</keyword>
<evidence type="ECO:0000256" key="3">
    <source>
        <dbReference type="ARBA" id="ARBA00022801"/>
    </source>
</evidence>
<comment type="similarity">
    <text evidence="1">Belongs to the metallo-beta-lactamase superfamily.</text>
</comment>
<dbReference type="GO" id="GO:0016787">
    <property type="term" value="F:hydrolase activity"/>
    <property type="evidence" value="ECO:0007669"/>
    <property type="project" value="UniProtKB-KW"/>
</dbReference>
<comment type="caution">
    <text evidence="6">The sequence shown here is derived from an EMBL/GenBank/DDBJ whole genome shotgun (WGS) entry which is preliminary data.</text>
</comment>
<dbReference type="Proteomes" id="UP000664169">
    <property type="component" value="Unassembled WGS sequence"/>
</dbReference>